<evidence type="ECO:0000313" key="3">
    <source>
        <dbReference type="Proteomes" id="UP000309992"/>
    </source>
</evidence>
<evidence type="ECO:0008006" key="4">
    <source>
        <dbReference type="Google" id="ProtNLM"/>
    </source>
</evidence>
<feature type="region of interest" description="Disordered" evidence="1">
    <location>
        <begin position="141"/>
        <end position="206"/>
    </location>
</feature>
<reference evidence="2 3" key="1">
    <citation type="journal article" date="2015" name="Antonie Van Leeuwenhoek">
        <title>Prauserella endophytica sp. nov., an endophytic actinobacterium isolated from Tamarix taklamakanensis.</title>
        <authorList>
            <person name="Liu J.M."/>
            <person name="Habden X."/>
            <person name="Guo L."/>
            <person name="Tuo L."/>
            <person name="Jiang Z.K."/>
            <person name="Liu S.W."/>
            <person name="Liu X.F."/>
            <person name="Chen L."/>
            <person name="Li R.F."/>
            <person name="Zhang Y.Q."/>
            <person name="Sun C.H."/>
        </authorList>
    </citation>
    <scope>NUCLEOTIDE SEQUENCE [LARGE SCALE GENOMIC DNA]</scope>
    <source>
        <strain evidence="2 3">CGMCC 4.7182</strain>
    </source>
</reference>
<keyword evidence="3" id="KW-1185">Reference proteome</keyword>
<comment type="caution">
    <text evidence="2">The sequence shown here is derived from an EMBL/GenBank/DDBJ whole genome shotgun (WGS) entry which is preliminary data.</text>
</comment>
<accession>A0ABY2RW82</accession>
<name>A0ABY2RW82_9PSEU</name>
<organism evidence="2 3">
    <name type="scientific">Prauserella endophytica</name>
    <dbReference type="NCBI Taxonomy" id="1592324"/>
    <lineage>
        <taxon>Bacteria</taxon>
        <taxon>Bacillati</taxon>
        <taxon>Actinomycetota</taxon>
        <taxon>Actinomycetes</taxon>
        <taxon>Pseudonocardiales</taxon>
        <taxon>Pseudonocardiaceae</taxon>
        <taxon>Prauserella</taxon>
        <taxon>Prauserella coralliicola group</taxon>
    </lineage>
</organism>
<dbReference type="EMBL" id="SWMS01000024">
    <property type="protein sequence ID" value="TKG63092.1"/>
    <property type="molecule type" value="Genomic_DNA"/>
</dbReference>
<evidence type="ECO:0000256" key="1">
    <source>
        <dbReference type="SAM" id="MobiDB-lite"/>
    </source>
</evidence>
<sequence>MGFVYYWFRFLSVDEHAATLDRQVSGLAQKAAENASAAAALEEQVRSLGQEPVVEAPPADDGMDYAALLRAARAAVEDYCAHDRCRGADGEAPNMDAIVSDVLALVRAPRDGEDGEDGQDAPPVTSDELFNQVAAYCGQPEEPCRGAPGEDGEDGQTPPCMSEPSQCQGPKGDKGDPGPTCPPGYTANSRTNDPTPLAPDSGDEETWWVCVANEEN</sequence>
<dbReference type="RefSeq" id="WP_137096697.1">
    <property type="nucleotide sequence ID" value="NZ_SWMS01000024.1"/>
</dbReference>
<proteinExistence type="predicted"/>
<protein>
    <recommendedName>
        <fullName evidence="4">Collagen-like protein</fullName>
    </recommendedName>
</protein>
<evidence type="ECO:0000313" key="2">
    <source>
        <dbReference type="EMBL" id="TKG63092.1"/>
    </source>
</evidence>
<gene>
    <name evidence="2" type="ORF">FCN18_30440</name>
</gene>
<dbReference type="Proteomes" id="UP000309992">
    <property type="component" value="Unassembled WGS sequence"/>
</dbReference>